<sequence length="129" mass="14120">MSTDSQSRRLVLLVEDEAIIAMNLQAELEEAGYAVVGSFDTCAGALAWLENETPDLAVLDTVLKDGSCKALAAELTKRGVGFILWSGHLQDKQTLQEFVDAVWVRKPSTHKTLLNALASLRIELHLQEA</sequence>
<evidence type="ECO:0000259" key="3">
    <source>
        <dbReference type="PROSITE" id="PS50110"/>
    </source>
</evidence>
<dbReference type="SUPFAM" id="SSF52172">
    <property type="entry name" value="CheY-like"/>
    <property type="match status" value="1"/>
</dbReference>
<dbReference type="PANTHER" id="PTHR44591:SF24">
    <property type="entry name" value="PROTEIN-GLUTAMATE METHYLESTERASE_PROTEIN-GLUTAMINE GLUTAMINASE 1"/>
    <property type="match status" value="1"/>
</dbReference>
<dbReference type="PANTHER" id="PTHR44591">
    <property type="entry name" value="STRESS RESPONSE REGULATOR PROTEIN 1"/>
    <property type="match status" value="1"/>
</dbReference>
<dbReference type="GO" id="GO:0000160">
    <property type="term" value="P:phosphorelay signal transduction system"/>
    <property type="evidence" value="ECO:0007669"/>
    <property type="project" value="InterPro"/>
</dbReference>
<dbReference type="Proteomes" id="UP000605848">
    <property type="component" value="Unassembled WGS sequence"/>
</dbReference>
<dbReference type="AlphaFoldDB" id="A0A936Z6R8"/>
<name>A0A936Z6R8_9HYPH</name>
<evidence type="ECO:0000313" key="5">
    <source>
        <dbReference type="Proteomes" id="UP000605848"/>
    </source>
</evidence>
<dbReference type="Pfam" id="PF00072">
    <property type="entry name" value="Response_reg"/>
    <property type="match status" value="1"/>
</dbReference>
<protein>
    <submittedName>
        <fullName evidence="4">Response regulator</fullName>
    </submittedName>
</protein>
<evidence type="ECO:0000313" key="4">
    <source>
        <dbReference type="EMBL" id="MBL0402652.1"/>
    </source>
</evidence>
<evidence type="ECO:0000256" key="2">
    <source>
        <dbReference type="PROSITE-ProRule" id="PRU00169"/>
    </source>
</evidence>
<dbReference type="EMBL" id="JAEQMY010000001">
    <property type="protein sequence ID" value="MBL0402652.1"/>
    <property type="molecule type" value="Genomic_DNA"/>
</dbReference>
<accession>A0A936Z6R8</accession>
<dbReference type="PROSITE" id="PS50110">
    <property type="entry name" value="RESPONSE_REGULATORY"/>
    <property type="match status" value="1"/>
</dbReference>
<dbReference type="RefSeq" id="WP_202055318.1">
    <property type="nucleotide sequence ID" value="NZ_JAEQMY010000001.1"/>
</dbReference>
<dbReference type="InterPro" id="IPR001789">
    <property type="entry name" value="Sig_transdc_resp-reg_receiver"/>
</dbReference>
<dbReference type="InterPro" id="IPR011006">
    <property type="entry name" value="CheY-like_superfamily"/>
</dbReference>
<gene>
    <name evidence="4" type="ORF">JKG68_01570</name>
</gene>
<feature type="modified residue" description="4-aspartylphosphate" evidence="2">
    <location>
        <position position="60"/>
    </location>
</feature>
<reference evidence="4" key="1">
    <citation type="submission" date="2021-01" db="EMBL/GenBank/DDBJ databases">
        <title>Microvirga sp.</title>
        <authorList>
            <person name="Kim M.K."/>
        </authorList>
    </citation>
    <scope>NUCLEOTIDE SEQUENCE</scope>
    <source>
        <strain evidence="4">5420S-16</strain>
    </source>
</reference>
<dbReference type="Gene3D" id="3.40.50.2300">
    <property type="match status" value="1"/>
</dbReference>
<dbReference type="SMART" id="SM00448">
    <property type="entry name" value="REC"/>
    <property type="match status" value="1"/>
</dbReference>
<keyword evidence="1 2" id="KW-0597">Phosphoprotein</keyword>
<keyword evidence="5" id="KW-1185">Reference proteome</keyword>
<comment type="caution">
    <text evidence="4">The sequence shown here is derived from an EMBL/GenBank/DDBJ whole genome shotgun (WGS) entry which is preliminary data.</text>
</comment>
<evidence type="ECO:0000256" key="1">
    <source>
        <dbReference type="ARBA" id="ARBA00022553"/>
    </source>
</evidence>
<proteinExistence type="predicted"/>
<dbReference type="InterPro" id="IPR050595">
    <property type="entry name" value="Bact_response_regulator"/>
</dbReference>
<feature type="domain" description="Response regulatory" evidence="3">
    <location>
        <begin position="10"/>
        <end position="121"/>
    </location>
</feature>
<organism evidence="4 5">
    <name type="scientific">Microvirga aerilata</name>
    <dbReference type="NCBI Taxonomy" id="670292"/>
    <lineage>
        <taxon>Bacteria</taxon>
        <taxon>Pseudomonadati</taxon>
        <taxon>Pseudomonadota</taxon>
        <taxon>Alphaproteobacteria</taxon>
        <taxon>Hyphomicrobiales</taxon>
        <taxon>Methylobacteriaceae</taxon>
        <taxon>Microvirga</taxon>
    </lineage>
</organism>